<evidence type="ECO:0000313" key="2">
    <source>
        <dbReference type="WBParaSite" id="nRc.2.0.1.t35363-RA"/>
    </source>
</evidence>
<evidence type="ECO:0000313" key="1">
    <source>
        <dbReference type="Proteomes" id="UP000887565"/>
    </source>
</evidence>
<keyword evidence="1" id="KW-1185">Reference proteome</keyword>
<dbReference type="Proteomes" id="UP000887565">
    <property type="component" value="Unplaced"/>
</dbReference>
<accession>A0A915K9E3</accession>
<dbReference type="WBParaSite" id="nRc.2.0.1.t35363-RA">
    <property type="protein sequence ID" value="nRc.2.0.1.t35363-RA"/>
    <property type="gene ID" value="nRc.2.0.1.g35363"/>
</dbReference>
<name>A0A915K9E3_ROMCU</name>
<sequence>MLYDTKERIYHLGATGGPPVQSVVLKGFLGDARAAPSLSNVGVGLIIPTRAHLKWPGLQP</sequence>
<protein>
    <submittedName>
        <fullName evidence="2">Uncharacterized protein</fullName>
    </submittedName>
</protein>
<organism evidence="1 2">
    <name type="scientific">Romanomermis culicivorax</name>
    <name type="common">Nematode worm</name>
    <dbReference type="NCBI Taxonomy" id="13658"/>
    <lineage>
        <taxon>Eukaryota</taxon>
        <taxon>Metazoa</taxon>
        <taxon>Ecdysozoa</taxon>
        <taxon>Nematoda</taxon>
        <taxon>Enoplea</taxon>
        <taxon>Dorylaimia</taxon>
        <taxon>Mermithida</taxon>
        <taxon>Mermithoidea</taxon>
        <taxon>Mermithidae</taxon>
        <taxon>Romanomermis</taxon>
    </lineage>
</organism>
<proteinExistence type="predicted"/>
<dbReference type="AlphaFoldDB" id="A0A915K9E3"/>
<reference evidence="2" key="1">
    <citation type="submission" date="2022-11" db="UniProtKB">
        <authorList>
            <consortium name="WormBaseParasite"/>
        </authorList>
    </citation>
    <scope>IDENTIFICATION</scope>
</reference>